<dbReference type="Proteomes" id="UP000054561">
    <property type="component" value="Unassembled WGS sequence"/>
</dbReference>
<feature type="transmembrane region" description="Helical" evidence="1">
    <location>
        <begin position="103"/>
        <end position="122"/>
    </location>
</feature>
<dbReference type="GeneID" id="24266415"/>
<feature type="transmembrane region" description="Helical" evidence="1">
    <location>
        <begin position="12"/>
        <end position="35"/>
    </location>
</feature>
<feature type="transmembrane region" description="Helical" evidence="1">
    <location>
        <begin position="378"/>
        <end position="396"/>
    </location>
</feature>
<proteinExistence type="predicted"/>
<keyword evidence="1" id="KW-0472">Membrane</keyword>
<evidence type="ECO:0000313" key="3">
    <source>
        <dbReference type="Proteomes" id="UP000054561"/>
    </source>
</evidence>
<dbReference type="OrthoDB" id="392444at2759"/>
<name>A0A0D9QQM4_PLAFR</name>
<gene>
    <name evidence="2" type="ORF">AK88_01101</name>
</gene>
<dbReference type="EMBL" id="KQ001653">
    <property type="protein sequence ID" value="KJP89223.1"/>
    <property type="molecule type" value="Genomic_DNA"/>
</dbReference>
<feature type="transmembrane region" description="Helical" evidence="1">
    <location>
        <begin position="134"/>
        <end position="161"/>
    </location>
</feature>
<dbReference type="InterPro" id="IPR036259">
    <property type="entry name" value="MFS_trans_sf"/>
</dbReference>
<sequence>METHKLQPWEAAKIRAIFFFVGLLLSLPSHVVVNVSFLINRIYNEDIFVVVMGILSGCMIISSVFQLTFERTSFKSIMVLNSLNLASMLLLLVGISILKCSKYYVYVICGIIGLFIGFLYSSSIKYSLLMAIKVNGYLITGISFSALFFFLINLLMSYVTIEDGNIESYYNAISLSIGTIVVIEVFIILFIMYVQISSPFFKEQRKKIDLEIYHNANRDRELSSIEHGNIKKQNTGLSTFSSKSRDAGIHMSVLTSCKEKIINFKNMFHFSNITDGARLIKYYYNCLIPISFSIFVTSIVYPHIIPNKLGKGVYVSYLFIFLYQLSDMLFNIVVTVYVNAFNFLKQKYVVMLCISRVILLGIAFKMKNLDDGSYMRSNVFVSVLIFILGATNGSLINLSYARIRDCFEESSTKEQKIGVSSSFCVLALLTSFAMAPWFCKAIIDL</sequence>
<accession>A0A0D9QQM4</accession>
<protein>
    <recommendedName>
        <fullName evidence="4">Nucleoside transporter 4</fullName>
    </recommendedName>
</protein>
<dbReference type="SUPFAM" id="SSF103473">
    <property type="entry name" value="MFS general substrate transporter"/>
    <property type="match status" value="1"/>
</dbReference>
<dbReference type="AlphaFoldDB" id="A0A0D9QQM4"/>
<feature type="transmembrane region" description="Helical" evidence="1">
    <location>
        <begin position="417"/>
        <end position="438"/>
    </location>
</feature>
<feature type="transmembrane region" description="Helical" evidence="1">
    <location>
        <begin position="173"/>
        <end position="196"/>
    </location>
</feature>
<reference evidence="2 3" key="1">
    <citation type="submission" date="2014-03" db="EMBL/GenBank/DDBJ databases">
        <title>The Genome Sequence of Plasmodium fragile nilgiri.</title>
        <authorList>
            <consortium name="The Broad Institute Genomics Platform"/>
            <consortium name="The Broad Institute Genome Sequencing Center for Infectious Disease"/>
            <person name="Neafsey D."/>
            <person name="Duraisingh M."/>
            <person name="Young S.K."/>
            <person name="Zeng Q."/>
            <person name="Gargeya S."/>
            <person name="Abouelleil A."/>
            <person name="Alvarado L."/>
            <person name="Chapman S.B."/>
            <person name="Gainer-Dewar J."/>
            <person name="Goldberg J."/>
            <person name="Griggs A."/>
            <person name="Gujja S."/>
            <person name="Hansen M."/>
            <person name="Howarth C."/>
            <person name="Imamovic A."/>
            <person name="Larimer J."/>
            <person name="Pearson M."/>
            <person name="Poon T.W."/>
            <person name="Priest M."/>
            <person name="Roberts A."/>
            <person name="Saif S."/>
            <person name="Shea T."/>
            <person name="Sykes S."/>
            <person name="Wortman J."/>
            <person name="Nusbaum C."/>
            <person name="Birren B."/>
        </authorList>
    </citation>
    <scope>NUCLEOTIDE SEQUENCE [LARGE SCALE GENOMIC DNA]</scope>
    <source>
        <strain evidence="3">nilgiri</strain>
    </source>
</reference>
<feature type="transmembrane region" description="Helical" evidence="1">
    <location>
        <begin position="47"/>
        <end position="65"/>
    </location>
</feature>
<evidence type="ECO:0008006" key="4">
    <source>
        <dbReference type="Google" id="ProtNLM"/>
    </source>
</evidence>
<feature type="transmembrane region" description="Helical" evidence="1">
    <location>
        <begin position="77"/>
        <end position="97"/>
    </location>
</feature>
<dbReference type="OMA" id="GYLYSAC"/>
<feature type="transmembrane region" description="Helical" evidence="1">
    <location>
        <begin position="348"/>
        <end position="366"/>
    </location>
</feature>
<evidence type="ECO:0000256" key="1">
    <source>
        <dbReference type="SAM" id="Phobius"/>
    </source>
</evidence>
<dbReference type="RefSeq" id="XP_012334162.1">
    <property type="nucleotide sequence ID" value="XM_012478739.1"/>
</dbReference>
<organism evidence="2 3">
    <name type="scientific">Plasmodium fragile</name>
    <dbReference type="NCBI Taxonomy" id="5857"/>
    <lineage>
        <taxon>Eukaryota</taxon>
        <taxon>Sar</taxon>
        <taxon>Alveolata</taxon>
        <taxon>Apicomplexa</taxon>
        <taxon>Aconoidasida</taxon>
        <taxon>Haemosporida</taxon>
        <taxon>Plasmodiidae</taxon>
        <taxon>Plasmodium</taxon>
        <taxon>Plasmodium (Plasmodium)</taxon>
    </lineage>
</organism>
<dbReference type="VEuPathDB" id="PlasmoDB:AK88_01101"/>
<keyword evidence="3" id="KW-1185">Reference proteome</keyword>
<feature type="transmembrane region" description="Helical" evidence="1">
    <location>
        <begin position="282"/>
        <end position="305"/>
    </location>
</feature>
<evidence type="ECO:0000313" key="2">
    <source>
        <dbReference type="EMBL" id="KJP89223.1"/>
    </source>
</evidence>
<keyword evidence="1" id="KW-0812">Transmembrane</keyword>
<feature type="transmembrane region" description="Helical" evidence="1">
    <location>
        <begin position="317"/>
        <end position="341"/>
    </location>
</feature>
<keyword evidence="1" id="KW-1133">Transmembrane helix</keyword>